<dbReference type="Proteomes" id="UP000313359">
    <property type="component" value="Unassembled WGS sequence"/>
</dbReference>
<dbReference type="Pfam" id="PF12937">
    <property type="entry name" value="F-box-like"/>
    <property type="match status" value="1"/>
</dbReference>
<reference evidence="2" key="1">
    <citation type="journal article" date="2018" name="Genome Biol. Evol.">
        <title>Genomics and development of Lentinus tigrinus, a white-rot wood-decaying mushroom with dimorphic fruiting bodies.</title>
        <authorList>
            <person name="Wu B."/>
            <person name="Xu Z."/>
            <person name="Knudson A."/>
            <person name="Carlson A."/>
            <person name="Chen N."/>
            <person name="Kovaka S."/>
            <person name="LaButti K."/>
            <person name="Lipzen A."/>
            <person name="Pennachio C."/>
            <person name="Riley R."/>
            <person name="Schakwitz W."/>
            <person name="Umezawa K."/>
            <person name="Ohm R.A."/>
            <person name="Grigoriev I.V."/>
            <person name="Nagy L.G."/>
            <person name="Gibbons J."/>
            <person name="Hibbett D."/>
        </authorList>
    </citation>
    <scope>NUCLEOTIDE SEQUENCE [LARGE SCALE GENOMIC DNA]</scope>
    <source>
        <strain evidence="2">ALCF2SS1-6</strain>
    </source>
</reference>
<proteinExistence type="predicted"/>
<dbReference type="InterPro" id="IPR032675">
    <property type="entry name" value="LRR_dom_sf"/>
</dbReference>
<organism evidence="2 3">
    <name type="scientific">Lentinus tigrinus ALCF2SS1-6</name>
    <dbReference type="NCBI Taxonomy" id="1328759"/>
    <lineage>
        <taxon>Eukaryota</taxon>
        <taxon>Fungi</taxon>
        <taxon>Dikarya</taxon>
        <taxon>Basidiomycota</taxon>
        <taxon>Agaricomycotina</taxon>
        <taxon>Agaricomycetes</taxon>
        <taxon>Polyporales</taxon>
        <taxon>Polyporaceae</taxon>
        <taxon>Lentinus</taxon>
    </lineage>
</organism>
<accession>A0A5C2SBK8</accession>
<dbReference type="SUPFAM" id="SSF81383">
    <property type="entry name" value="F-box domain"/>
    <property type="match status" value="1"/>
</dbReference>
<dbReference type="Gene3D" id="3.80.10.10">
    <property type="entry name" value="Ribonuclease Inhibitor"/>
    <property type="match status" value="1"/>
</dbReference>
<protein>
    <recommendedName>
        <fullName evidence="1">F-box domain-containing protein</fullName>
    </recommendedName>
</protein>
<sequence>MARRPAKVRKTKAESCTKVVKSEYRKITDLPPELLHMIFEYLKDERWTMKRCAATCAVLREVAVEYLEYPSPRIRENLDHFMTFMRRHTKPPKTVRELNLSTVALDESVMNEIKRLFPKVKILHLEDISCTPPLPYHPPHPAPEPMQLERLVLESYDGGWSLCGMMHILSLLAPKSLVINLVWDKKTKDLQMDKFDPSCLASSPAVEELRVACSYTPDQPPLAELLDALSRILSPGHLKSVNLTCDSEADVRALGALLGRIGSNVTRLLLHPHSRWAFEERQIWSDPFNDWKLLDISACTKLETLYLHVYVKRKENLSGRAASYFAAGLLANYASPTLRKVTIDLHDLERPTTLGNRVVLKLQEFDKVVTAARFPNLQKFELNVCVSDELYRKRHHEQKCREAALRALPGLRARNVLSINVKRSSW</sequence>
<gene>
    <name evidence="2" type="ORF">L227DRAFT_562792</name>
</gene>
<evidence type="ECO:0000313" key="2">
    <source>
        <dbReference type="EMBL" id="RPD61235.1"/>
    </source>
</evidence>
<dbReference type="AlphaFoldDB" id="A0A5C2SBK8"/>
<dbReference type="InterPro" id="IPR001810">
    <property type="entry name" value="F-box_dom"/>
</dbReference>
<evidence type="ECO:0000313" key="3">
    <source>
        <dbReference type="Proteomes" id="UP000313359"/>
    </source>
</evidence>
<dbReference type="InterPro" id="IPR036047">
    <property type="entry name" value="F-box-like_dom_sf"/>
</dbReference>
<name>A0A5C2SBK8_9APHY</name>
<keyword evidence="3" id="KW-1185">Reference proteome</keyword>
<dbReference type="OrthoDB" id="2757982at2759"/>
<feature type="domain" description="F-box" evidence="1">
    <location>
        <begin position="27"/>
        <end position="64"/>
    </location>
</feature>
<evidence type="ECO:0000259" key="1">
    <source>
        <dbReference type="Pfam" id="PF12937"/>
    </source>
</evidence>
<dbReference type="EMBL" id="ML122262">
    <property type="protein sequence ID" value="RPD61235.1"/>
    <property type="molecule type" value="Genomic_DNA"/>
</dbReference>